<name>X1BNU7_9ZZZZ</name>
<evidence type="ECO:0000256" key="1">
    <source>
        <dbReference type="ARBA" id="ARBA00022670"/>
    </source>
</evidence>
<dbReference type="Pfam" id="PF01112">
    <property type="entry name" value="Asparaginase_2"/>
    <property type="match status" value="1"/>
</dbReference>
<comment type="caution">
    <text evidence="4">The sequence shown here is derived from an EMBL/GenBank/DDBJ whole genome shotgun (WGS) entry which is preliminary data.</text>
</comment>
<dbReference type="PANTHER" id="PTHR10188">
    <property type="entry name" value="L-ASPARAGINASE"/>
    <property type="match status" value="1"/>
</dbReference>
<feature type="non-terminal residue" evidence="4">
    <location>
        <position position="1"/>
    </location>
</feature>
<evidence type="ECO:0000256" key="2">
    <source>
        <dbReference type="ARBA" id="ARBA00022801"/>
    </source>
</evidence>
<dbReference type="GO" id="GO:0008233">
    <property type="term" value="F:peptidase activity"/>
    <property type="evidence" value="ECO:0007669"/>
    <property type="project" value="UniProtKB-KW"/>
</dbReference>
<dbReference type="Gene3D" id="3.60.20.30">
    <property type="entry name" value="(Glycosyl)asparaginase"/>
    <property type="match status" value="1"/>
</dbReference>
<dbReference type="PANTHER" id="PTHR10188:SF6">
    <property type="entry name" value="N(4)-(BETA-N-ACETYLGLUCOSAMINYL)-L-ASPARAGINASE"/>
    <property type="match status" value="1"/>
</dbReference>
<keyword evidence="2" id="KW-0378">Hydrolase</keyword>
<dbReference type="GO" id="GO:0005737">
    <property type="term" value="C:cytoplasm"/>
    <property type="evidence" value="ECO:0007669"/>
    <property type="project" value="TreeGrafter"/>
</dbReference>
<sequence>TDYKFFAGLSAKKIYDEMIESGYRKEIEPGFLESSIAPDSDTVGCIAIDVEGNIAVTSSTGGIKKKKAGRIGDSPIMGSGAYANKICGASATGWGEHIMRVVLSRMVVHYVETGDDPQKAAQRGMKMFVEETGSEAGIIVADNKGNFGFSTNAKAMPITIIQGASARKKSSSCEK</sequence>
<keyword evidence="1" id="KW-0645">Protease</keyword>
<reference evidence="4" key="1">
    <citation type="journal article" date="2014" name="Front. Microbiol.">
        <title>High frequency of phylogenetically diverse reductive dehalogenase-homologous genes in deep subseafloor sedimentary metagenomes.</title>
        <authorList>
            <person name="Kawai M."/>
            <person name="Futagami T."/>
            <person name="Toyoda A."/>
            <person name="Takaki Y."/>
            <person name="Nishi S."/>
            <person name="Hori S."/>
            <person name="Arai W."/>
            <person name="Tsubouchi T."/>
            <person name="Morono Y."/>
            <person name="Uchiyama I."/>
            <person name="Ito T."/>
            <person name="Fujiyama A."/>
            <person name="Inagaki F."/>
            <person name="Takami H."/>
        </authorList>
    </citation>
    <scope>NUCLEOTIDE SEQUENCE</scope>
    <source>
        <strain evidence="4">Expedition CK06-06</strain>
    </source>
</reference>
<proteinExistence type="predicted"/>
<dbReference type="SUPFAM" id="SSF56235">
    <property type="entry name" value="N-terminal nucleophile aminohydrolases (Ntn hydrolases)"/>
    <property type="match status" value="1"/>
</dbReference>
<dbReference type="FunFam" id="3.60.20.30:FF:000001">
    <property type="entry name" value="Isoaspartyl peptidase/L-asparaginase"/>
    <property type="match status" value="1"/>
</dbReference>
<evidence type="ECO:0000256" key="3">
    <source>
        <dbReference type="ARBA" id="ARBA00022813"/>
    </source>
</evidence>
<evidence type="ECO:0000313" key="4">
    <source>
        <dbReference type="EMBL" id="GAG97559.1"/>
    </source>
</evidence>
<keyword evidence="3" id="KW-0068">Autocatalytic cleavage</keyword>
<dbReference type="EMBL" id="BART01023853">
    <property type="protein sequence ID" value="GAG97559.1"/>
    <property type="molecule type" value="Genomic_DNA"/>
</dbReference>
<dbReference type="GO" id="GO:0006508">
    <property type="term" value="P:proteolysis"/>
    <property type="evidence" value="ECO:0007669"/>
    <property type="project" value="UniProtKB-KW"/>
</dbReference>
<dbReference type="InterPro" id="IPR000246">
    <property type="entry name" value="Peptidase_T2"/>
</dbReference>
<dbReference type="GO" id="GO:0016811">
    <property type="term" value="F:hydrolase activity, acting on carbon-nitrogen (but not peptide) bonds, in linear amides"/>
    <property type="evidence" value="ECO:0007669"/>
    <property type="project" value="UniProtKB-ARBA"/>
</dbReference>
<dbReference type="AlphaFoldDB" id="X1BNU7"/>
<accession>X1BNU7</accession>
<dbReference type="InterPro" id="IPR029055">
    <property type="entry name" value="Ntn_hydrolases_N"/>
</dbReference>
<protein>
    <submittedName>
        <fullName evidence="4">Uncharacterized protein</fullName>
    </submittedName>
</protein>
<gene>
    <name evidence="4" type="ORF">S01H4_43272</name>
</gene>
<organism evidence="4">
    <name type="scientific">marine sediment metagenome</name>
    <dbReference type="NCBI Taxonomy" id="412755"/>
    <lineage>
        <taxon>unclassified sequences</taxon>
        <taxon>metagenomes</taxon>
        <taxon>ecological metagenomes</taxon>
    </lineage>
</organism>